<sequence>MYLLNEDKFDFPTLNMMNDDLVAIGGDFHPQRLLNAYENGIFPWFIDDLGYIHWFSPQKRMVLYPENFKVSKSLRKSIANKGFIVKSNENFEEVIRSCAKIKRKHEDGTWISEEFIKAYTNLHELDIAFSIECYLKDELVGGLYGVLIGDIFCGESMFSLVPDASKVAFYHLCQQAKQNGIKIIDCQVYNDHLASLGAFEITRNEYFNLLKDS</sequence>
<dbReference type="PANTHER" id="PTHR30098:SF2">
    <property type="entry name" value="LEUCYL_PHENYLALANYL-TRNA--PROTEIN TRANSFERASE"/>
    <property type="match status" value="1"/>
</dbReference>
<name>A0A0G9L3H5_9BACT</name>
<dbReference type="Gene3D" id="3.30.70.3550">
    <property type="entry name" value="Leucyl/phenylalanyl-tRNA-protein transferase, N-terminal domain"/>
    <property type="match status" value="1"/>
</dbReference>
<dbReference type="InterPro" id="IPR042203">
    <property type="entry name" value="Leu/Phe-tRNA_Trfase_C"/>
</dbReference>
<accession>A0A0G9L3H5</accession>
<dbReference type="HAMAP" id="MF_00688">
    <property type="entry name" value="Leu_Phe_trans"/>
    <property type="match status" value="1"/>
</dbReference>
<comment type="caution">
    <text evidence="5">The sequence shown here is derived from an EMBL/GenBank/DDBJ whole genome shotgun (WGS) entry which is preliminary data.</text>
</comment>
<dbReference type="EMBL" id="JAIW01000019">
    <property type="protein sequence ID" value="KLE10933.1"/>
    <property type="molecule type" value="Genomic_DNA"/>
</dbReference>
<dbReference type="GO" id="GO:0030163">
    <property type="term" value="P:protein catabolic process"/>
    <property type="evidence" value="ECO:0007669"/>
    <property type="project" value="UniProtKB-UniRule"/>
</dbReference>
<comment type="subcellular location">
    <subcellularLocation>
        <location evidence="4">Cytoplasm</location>
    </subcellularLocation>
</comment>
<evidence type="ECO:0000313" key="6">
    <source>
        <dbReference type="Proteomes" id="UP000035154"/>
    </source>
</evidence>
<evidence type="ECO:0000256" key="1">
    <source>
        <dbReference type="ARBA" id="ARBA00022490"/>
    </source>
</evidence>
<dbReference type="GO" id="GO:0008914">
    <property type="term" value="F:leucyl-tRNA--protein transferase activity"/>
    <property type="evidence" value="ECO:0007669"/>
    <property type="project" value="UniProtKB-UniRule"/>
</dbReference>
<dbReference type="Proteomes" id="UP000035154">
    <property type="component" value="Unassembled WGS sequence"/>
</dbReference>
<dbReference type="Pfam" id="PF03588">
    <property type="entry name" value="Leu_Phe_trans"/>
    <property type="match status" value="1"/>
</dbReference>
<keyword evidence="2 4" id="KW-0808">Transferase</keyword>
<comment type="function">
    <text evidence="4">Functions in the N-end rule pathway of protein degradation where it conjugates Leu, Phe and, less efficiently, Met from aminoacyl-tRNAs to the N-termini of proteins containing an N-terminal arginine or lysine.</text>
</comment>
<comment type="catalytic activity">
    <reaction evidence="4">
        <text>N-terminal L-arginyl-[protein] + L-leucyl-tRNA(Leu) = N-terminal L-leucyl-L-arginyl-[protein] + tRNA(Leu) + H(+)</text>
        <dbReference type="Rhea" id="RHEA:50416"/>
        <dbReference type="Rhea" id="RHEA-COMP:9613"/>
        <dbReference type="Rhea" id="RHEA-COMP:9622"/>
        <dbReference type="Rhea" id="RHEA-COMP:12672"/>
        <dbReference type="Rhea" id="RHEA-COMP:12673"/>
        <dbReference type="ChEBI" id="CHEBI:15378"/>
        <dbReference type="ChEBI" id="CHEBI:64719"/>
        <dbReference type="ChEBI" id="CHEBI:78442"/>
        <dbReference type="ChEBI" id="CHEBI:78494"/>
        <dbReference type="ChEBI" id="CHEBI:133044"/>
        <dbReference type="EC" id="2.3.2.6"/>
    </reaction>
</comment>
<proteinExistence type="inferred from homology"/>
<evidence type="ECO:0000256" key="3">
    <source>
        <dbReference type="ARBA" id="ARBA00023315"/>
    </source>
</evidence>
<keyword evidence="3 4" id="KW-0012">Acyltransferase</keyword>
<evidence type="ECO:0000256" key="2">
    <source>
        <dbReference type="ARBA" id="ARBA00022679"/>
    </source>
</evidence>
<dbReference type="InterPro" id="IPR004616">
    <property type="entry name" value="Leu/Phe-tRNA_Trfase"/>
</dbReference>
<reference evidence="5 6" key="1">
    <citation type="submission" date="2014-01" db="EMBL/GenBank/DDBJ databases">
        <title>Development of a Comparative Genomic Fingerprinting Assay for High Resolution Genotyping of Arcobacter butzleri.</title>
        <authorList>
            <person name="Webb A.L."/>
            <person name="Inglis G.D."/>
            <person name="Kruczkiewicz P."/>
            <person name="Selinger L.B."/>
            <person name="Taboada E.N."/>
        </authorList>
    </citation>
    <scope>NUCLEOTIDE SEQUENCE [LARGE SCALE GENOMIC DNA]</scope>
    <source>
        <strain evidence="5 6">L355</strain>
    </source>
</reference>
<dbReference type="InterPro" id="IPR016181">
    <property type="entry name" value="Acyl_CoA_acyltransferase"/>
</dbReference>
<evidence type="ECO:0000256" key="4">
    <source>
        <dbReference type="HAMAP-Rule" id="MF_00688"/>
    </source>
</evidence>
<dbReference type="EC" id="2.3.2.6" evidence="4"/>
<evidence type="ECO:0000313" key="5">
    <source>
        <dbReference type="EMBL" id="KLE10933.1"/>
    </source>
</evidence>
<comment type="catalytic activity">
    <reaction evidence="4">
        <text>L-phenylalanyl-tRNA(Phe) + an N-terminal L-alpha-aminoacyl-[protein] = an N-terminal L-phenylalanyl-L-alpha-aminoacyl-[protein] + tRNA(Phe)</text>
        <dbReference type="Rhea" id="RHEA:43632"/>
        <dbReference type="Rhea" id="RHEA-COMP:9668"/>
        <dbReference type="Rhea" id="RHEA-COMP:9699"/>
        <dbReference type="Rhea" id="RHEA-COMP:10636"/>
        <dbReference type="Rhea" id="RHEA-COMP:10637"/>
        <dbReference type="ChEBI" id="CHEBI:78442"/>
        <dbReference type="ChEBI" id="CHEBI:78531"/>
        <dbReference type="ChEBI" id="CHEBI:78597"/>
        <dbReference type="ChEBI" id="CHEBI:83561"/>
        <dbReference type="EC" id="2.3.2.6"/>
    </reaction>
</comment>
<organism evidence="5 6">
    <name type="scientific">Aliarcobacter butzleri L355</name>
    <dbReference type="NCBI Taxonomy" id="1447263"/>
    <lineage>
        <taxon>Bacteria</taxon>
        <taxon>Pseudomonadati</taxon>
        <taxon>Campylobacterota</taxon>
        <taxon>Epsilonproteobacteria</taxon>
        <taxon>Campylobacterales</taxon>
        <taxon>Arcobacteraceae</taxon>
        <taxon>Aliarcobacter</taxon>
    </lineage>
</organism>
<gene>
    <name evidence="4" type="primary">aat</name>
    <name evidence="5" type="ORF">AF80_03235</name>
</gene>
<protein>
    <recommendedName>
        <fullName evidence="4">Leucyl/phenylalanyl-tRNA--protein transferase</fullName>
        <ecNumber evidence="4">2.3.2.6</ecNumber>
    </recommendedName>
    <alternativeName>
        <fullName evidence="4">L/F-transferase</fullName>
    </alternativeName>
    <alternativeName>
        <fullName evidence="4">Leucyltransferase</fullName>
    </alternativeName>
    <alternativeName>
        <fullName evidence="4">Phenyalanyltransferase</fullName>
    </alternativeName>
</protein>
<keyword evidence="1 4" id="KW-0963">Cytoplasm</keyword>
<dbReference type="PATRIC" id="fig|1447263.3.peg.628"/>
<dbReference type="SUPFAM" id="SSF55729">
    <property type="entry name" value="Acyl-CoA N-acyltransferases (Nat)"/>
    <property type="match status" value="1"/>
</dbReference>
<comment type="similarity">
    <text evidence="4">Belongs to the L/F-transferase family.</text>
</comment>
<dbReference type="InterPro" id="IPR042221">
    <property type="entry name" value="Leu/Phe-tRNA_Trfase_N"/>
</dbReference>
<dbReference type="NCBIfam" id="TIGR00667">
    <property type="entry name" value="aat"/>
    <property type="match status" value="1"/>
</dbReference>
<dbReference type="GO" id="GO:0005737">
    <property type="term" value="C:cytoplasm"/>
    <property type="evidence" value="ECO:0007669"/>
    <property type="project" value="UniProtKB-SubCell"/>
</dbReference>
<comment type="catalytic activity">
    <reaction evidence="4">
        <text>N-terminal L-lysyl-[protein] + L-leucyl-tRNA(Leu) = N-terminal L-leucyl-L-lysyl-[protein] + tRNA(Leu) + H(+)</text>
        <dbReference type="Rhea" id="RHEA:12340"/>
        <dbReference type="Rhea" id="RHEA-COMP:9613"/>
        <dbReference type="Rhea" id="RHEA-COMP:9622"/>
        <dbReference type="Rhea" id="RHEA-COMP:12670"/>
        <dbReference type="Rhea" id="RHEA-COMP:12671"/>
        <dbReference type="ChEBI" id="CHEBI:15378"/>
        <dbReference type="ChEBI" id="CHEBI:65249"/>
        <dbReference type="ChEBI" id="CHEBI:78442"/>
        <dbReference type="ChEBI" id="CHEBI:78494"/>
        <dbReference type="ChEBI" id="CHEBI:133043"/>
        <dbReference type="EC" id="2.3.2.6"/>
    </reaction>
</comment>
<dbReference type="Gene3D" id="3.40.630.70">
    <property type="entry name" value="Leucyl/phenylalanyl-tRNA-protein transferase, C-terminal domain"/>
    <property type="match status" value="1"/>
</dbReference>
<dbReference type="PANTHER" id="PTHR30098">
    <property type="entry name" value="LEUCYL/PHENYLALANYL-TRNA--PROTEIN TRANSFERASE"/>
    <property type="match status" value="1"/>
</dbReference>
<dbReference type="AlphaFoldDB" id="A0A0G9L3H5"/>